<dbReference type="CDD" id="cd08966">
    <property type="entry name" value="EcFpg-like_N"/>
    <property type="match status" value="1"/>
</dbReference>
<evidence type="ECO:0000256" key="11">
    <source>
        <dbReference type="ARBA" id="ARBA00023239"/>
    </source>
</evidence>
<evidence type="ECO:0000256" key="13">
    <source>
        <dbReference type="ARBA" id="ARBA00023295"/>
    </source>
</evidence>
<keyword evidence="19" id="KW-1185">Reference proteome</keyword>
<dbReference type="InterPro" id="IPR010979">
    <property type="entry name" value="Ribosomal_uS13-like_H2TH"/>
</dbReference>
<reference evidence="18 19" key="1">
    <citation type="journal article" date="2012" name="J. Bacteriol.">
        <title>Genome sequences for six rhodanobacter strains, isolated from soils and the terrestrial subsurface, with variable denitrification capabilities.</title>
        <authorList>
            <person name="Kostka J.E."/>
            <person name="Green S.J."/>
            <person name="Rishishwar L."/>
            <person name="Prakash O."/>
            <person name="Katz L.S."/>
            <person name="Marino-Ramirez L."/>
            <person name="Jordan I.K."/>
            <person name="Munk C."/>
            <person name="Ivanova N."/>
            <person name="Mikhailova N."/>
            <person name="Watson D.B."/>
            <person name="Brown S.D."/>
            <person name="Palumbo A.V."/>
            <person name="Brooks S.C."/>
        </authorList>
    </citation>
    <scope>NUCLEOTIDE SEQUENCE [LARGE SCALE GENOMIC DNA]</scope>
    <source>
        <strain evidence="18 19">B39</strain>
    </source>
</reference>
<evidence type="ECO:0000259" key="16">
    <source>
        <dbReference type="PROSITE" id="PS51066"/>
    </source>
</evidence>
<dbReference type="GO" id="GO:0034039">
    <property type="term" value="F:8-oxo-7,8-dihydroguanine DNA N-glycosylase activity"/>
    <property type="evidence" value="ECO:0007669"/>
    <property type="project" value="TreeGrafter"/>
</dbReference>
<dbReference type="OrthoDB" id="9800855at2"/>
<evidence type="ECO:0000256" key="5">
    <source>
        <dbReference type="ARBA" id="ARBA00022763"/>
    </source>
</evidence>
<dbReference type="GO" id="GO:0006284">
    <property type="term" value="P:base-excision repair"/>
    <property type="evidence" value="ECO:0007669"/>
    <property type="project" value="InterPro"/>
</dbReference>
<dbReference type="STRING" id="1163407.UU7_16572"/>
<comment type="catalytic activity">
    <reaction evidence="1 15">
        <text>Hydrolysis of DNA containing ring-opened 7-methylguanine residues, releasing 2,6-diamino-4-hydroxy-5-(N-methyl)formamidopyrimidine.</text>
        <dbReference type="EC" id="3.2.2.23"/>
    </reaction>
</comment>
<evidence type="ECO:0000256" key="12">
    <source>
        <dbReference type="ARBA" id="ARBA00023268"/>
    </source>
</evidence>
<dbReference type="Pfam" id="PF06831">
    <property type="entry name" value="H2TH"/>
    <property type="match status" value="1"/>
</dbReference>
<dbReference type="Pfam" id="PF01149">
    <property type="entry name" value="Fapy_DNA_glyco"/>
    <property type="match status" value="1"/>
</dbReference>
<feature type="active site" description="Proton donor; for beta-elimination activity" evidence="15">
    <location>
        <position position="58"/>
    </location>
</feature>
<dbReference type="InterPro" id="IPR015887">
    <property type="entry name" value="DNA_glyclase_Znf_dom_DNA_BS"/>
</dbReference>
<evidence type="ECO:0000256" key="15">
    <source>
        <dbReference type="HAMAP-Rule" id="MF_00103"/>
    </source>
</evidence>
<evidence type="ECO:0000256" key="8">
    <source>
        <dbReference type="ARBA" id="ARBA00022833"/>
    </source>
</evidence>
<evidence type="ECO:0000256" key="7">
    <source>
        <dbReference type="ARBA" id="ARBA00022801"/>
    </source>
</evidence>
<dbReference type="FunFam" id="3.20.190.10:FF:000001">
    <property type="entry name" value="Formamidopyrimidine-DNA glycosylase"/>
    <property type="match status" value="1"/>
</dbReference>
<dbReference type="PANTHER" id="PTHR22993:SF9">
    <property type="entry name" value="FORMAMIDOPYRIMIDINE-DNA GLYCOSYLASE"/>
    <property type="match status" value="1"/>
</dbReference>
<evidence type="ECO:0000256" key="9">
    <source>
        <dbReference type="ARBA" id="ARBA00023125"/>
    </source>
</evidence>
<dbReference type="PROSITE" id="PS01242">
    <property type="entry name" value="ZF_FPG_1"/>
    <property type="match status" value="1"/>
</dbReference>
<evidence type="ECO:0000256" key="2">
    <source>
        <dbReference type="ARBA" id="ARBA00009409"/>
    </source>
</evidence>
<dbReference type="NCBIfam" id="TIGR00577">
    <property type="entry name" value="fpg"/>
    <property type="match status" value="1"/>
</dbReference>
<keyword evidence="7 15" id="KW-0378">Hydrolase</keyword>
<dbReference type="PROSITE" id="PS51068">
    <property type="entry name" value="FPG_CAT"/>
    <property type="match status" value="1"/>
</dbReference>
<keyword evidence="4 15" id="KW-0479">Metal-binding</keyword>
<dbReference type="SMART" id="SM00898">
    <property type="entry name" value="Fapy_DNA_glyco"/>
    <property type="match status" value="1"/>
</dbReference>
<dbReference type="InterPro" id="IPR010663">
    <property type="entry name" value="Znf_FPG/IleRS"/>
</dbReference>
<comment type="subunit">
    <text evidence="3 15">Monomer.</text>
</comment>
<accession>I4VR01</accession>
<evidence type="ECO:0000256" key="10">
    <source>
        <dbReference type="ARBA" id="ARBA00023204"/>
    </source>
</evidence>
<dbReference type="Gene3D" id="1.10.8.50">
    <property type="match status" value="1"/>
</dbReference>
<dbReference type="Pfam" id="PF06827">
    <property type="entry name" value="zf-FPG_IleRS"/>
    <property type="match status" value="1"/>
</dbReference>
<feature type="binding site" evidence="15">
    <location>
        <position position="156"/>
    </location>
    <ligand>
        <name>DNA</name>
        <dbReference type="ChEBI" id="CHEBI:16991"/>
    </ligand>
</feature>
<evidence type="ECO:0000256" key="3">
    <source>
        <dbReference type="ARBA" id="ARBA00011245"/>
    </source>
</evidence>
<dbReference type="HAMAP" id="MF_00103">
    <property type="entry name" value="Fapy_DNA_glycosyl"/>
    <property type="match status" value="1"/>
</dbReference>
<dbReference type="Proteomes" id="UP000003226">
    <property type="component" value="Unassembled WGS sequence"/>
</dbReference>
<evidence type="ECO:0000256" key="14">
    <source>
        <dbReference type="ARBA" id="ARBA00044632"/>
    </source>
</evidence>
<comment type="function">
    <text evidence="15">Involved in base excision repair of DNA damaged by oxidation or by mutagenic agents. Acts as DNA glycosylase that recognizes and removes damaged bases. Has a preference for oxidized purines, such as 7,8-dihydro-8-oxoguanine (8-oxoG). Has AP (apurinic/apyrimidinic) lyase activity and introduces nicks in the DNA strand. Cleaves the DNA backbone by beta-delta elimination to generate a single-strand break at the site of the removed base with both 3'- and 5'-phosphates.</text>
</comment>
<feature type="active site" description="Proton donor; for delta-elimination activity" evidence="15">
    <location>
        <position position="265"/>
    </location>
</feature>
<keyword evidence="5 15" id="KW-0227">DNA damage</keyword>
<comment type="catalytic activity">
    <reaction evidence="14 15">
        <text>2'-deoxyribonucleotide-(2'-deoxyribose 5'-phosphate)-2'-deoxyribonucleotide-DNA = a 3'-end 2'-deoxyribonucleotide-(2,3-dehydro-2,3-deoxyribose 5'-phosphate)-DNA + a 5'-end 5'-phospho-2'-deoxyribonucleoside-DNA + H(+)</text>
        <dbReference type="Rhea" id="RHEA:66592"/>
        <dbReference type="Rhea" id="RHEA-COMP:13180"/>
        <dbReference type="Rhea" id="RHEA-COMP:16897"/>
        <dbReference type="Rhea" id="RHEA-COMP:17067"/>
        <dbReference type="ChEBI" id="CHEBI:15378"/>
        <dbReference type="ChEBI" id="CHEBI:136412"/>
        <dbReference type="ChEBI" id="CHEBI:157695"/>
        <dbReference type="ChEBI" id="CHEBI:167181"/>
        <dbReference type="EC" id="4.2.99.18"/>
    </reaction>
</comment>
<comment type="cofactor">
    <cofactor evidence="15">
        <name>Zn(2+)</name>
        <dbReference type="ChEBI" id="CHEBI:29105"/>
    </cofactor>
    <text evidence="15">Binds 1 zinc ion per subunit.</text>
</comment>
<keyword evidence="9 15" id="KW-0238">DNA-binding</keyword>
<dbReference type="InterPro" id="IPR020629">
    <property type="entry name" value="FPG_Glyclase"/>
</dbReference>
<comment type="caution">
    <text evidence="18">The sequence shown here is derived from an EMBL/GenBank/DDBJ whole genome shotgun (WGS) entry which is preliminary data.</text>
</comment>
<evidence type="ECO:0000259" key="17">
    <source>
        <dbReference type="PROSITE" id="PS51068"/>
    </source>
</evidence>
<dbReference type="PANTHER" id="PTHR22993">
    <property type="entry name" value="FORMAMIDOPYRIMIDINE-DNA GLYCOSYLASE"/>
    <property type="match status" value="1"/>
</dbReference>
<evidence type="ECO:0000313" key="18">
    <source>
        <dbReference type="EMBL" id="EIL89642.1"/>
    </source>
</evidence>
<feature type="binding site" evidence="15">
    <location>
        <position position="91"/>
    </location>
    <ligand>
        <name>DNA</name>
        <dbReference type="ChEBI" id="CHEBI:16991"/>
    </ligand>
</feature>
<sequence length="275" mass="30707">MPELPEVETTRRGIAPHLIGRRVTGVTLRRPDLRWPIPPEISSMLPGQRIDAVERRAKYLLLHTEAGSALLHLGMSGVLRVLPPDAPIGKHDHVDIALERTSAQAPRILRFTDPRRFGCLLWQAPGETHELLAKLGPEPLTDAFDGDLMWRRSRGRTAAVKLFLMDNTIVVGVGNIYASEALFYAGIDPRLAAGKVSRARYARLAAEVKRLLTWAIERGGTTLRDFISPDGAPGYFFRELMVYGRSGEPCRVCSTPIRQVTLGQRSTFWCPHCQR</sequence>
<keyword evidence="12 15" id="KW-0511">Multifunctional enzyme</keyword>
<comment type="similarity">
    <text evidence="2 15">Belongs to the FPG family.</text>
</comment>
<keyword evidence="13 15" id="KW-0326">Glycosidase</keyword>
<evidence type="ECO:0000256" key="4">
    <source>
        <dbReference type="ARBA" id="ARBA00022723"/>
    </source>
</evidence>
<dbReference type="SMART" id="SM01232">
    <property type="entry name" value="H2TH"/>
    <property type="match status" value="1"/>
</dbReference>
<dbReference type="InterPro" id="IPR000214">
    <property type="entry name" value="Znf_DNA_glyclase/AP_lyase"/>
</dbReference>
<feature type="active site" description="Proton donor" evidence="15">
    <location>
        <position position="3"/>
    </location>
</feature>
<dbReference type="RefSeq" id="WP_007810375.1">
    <property type="nucleotide sequence ID" value="NZ_AJXT01000059.1"/>
</dbReference>
<dbReference type="Gene3D" id="3.20.190.10">
    <property type="entry name" value="MutM-like, N-terminal"/>
    <property type="match status" value="1"/>
</dbReference>
<evidence type="ECO:0000256" key="1">
    <source>
        <dbReference type="ARBA" id="ARBA00001668"/>
    </source>
</evidence>
<feature type="binding site" evidence="15">
    <location>
        <position position="115"/>
    </location>
    <ligand>
        <name>DNA</name>
        <dbReference type="ChEBI" id="CHEBI:16991"/>
    </ligand>
</feature>
<evidence type="ECO:0000256" key="6">
    <source>
        <dbReference type="ARBA" id="ARBA00022771"/>
    </source>
</evidence>
<dbReference type="NCBIfam" id="NF002211">
    <property type="entry name" value="PRK01103.1"/>
    <property type="match status" value="1"/>
</dbReference>
<dbReference type="eggNOG" id="COG0266">
    <property type="taxonomic scope" value="Bacteria"/>
</dbReference>
<dbReference type="EC" id="4.2.99.18" evidence="15"/>
<gene>
    <name evidence="15" type="primary">mutM</name>
    <name evidence="15" type="synonym">fpg</name>
    <name evidence="18" type="ORF">UU7_16572</name>
</gene>
<dbReference type="PROSITE" id="PS51066">
    <property type="entry name" value="ZF_FPG_2"/>
    <property type="match status" value="1"/>
</dbReference>
<keyword evidence="10 15" id="KW-0234">DNA repair</keyword>
<protein>
    <recommendedName>
        <fullName evidence="15">Formamidopyrimidine-DNA glycosylase</fullName>
        <shortName evidence="15">Fapy-DNA glycosylase</shortName>
        <ecNumber evidence="15">3.2.2.23</ecNumber>
    </recommendedName>
    <alternativeName>
        <fullName evidence="15">DNA-(apurinic or apyrimidinic site) lyase MutM</fullName>
        <shortName evidence="15">AP lyase MutM</shortName>
        <ecNumber evidence="15">4.2.99.18</ecNumber>
    </alternativeName>
</protein>
<dbReference type="EC" id="3.2.2.23" evidence="15"/>
<dbReference type="InterPro" id="IPR012319">
    <property type="entry name" value="FPG_cat"/>
</dbReference>
<dbReference type="GO" id="GO:0140078">
    <property type="term" value="F:class I DNA-(apurinic or apyrimidinic site) endonuclease activity"/>
    <property type="evidence" value="ECO:0007669"/>
    <property type="project" value="UniProtKB-EC"/>
</dbReference>
<dbReference type="InterPro" id="IPR035937">
    <property type="entry name" value="FPG_N"/>
</dbReference>
<dbReference type="GO" id="GO:0003684">
    <property type="term" value="F:damaged DNA binding"/>
    <property type="evidence" value="ECO:0007669"/>
    <property type="project" value="InterPro"/>
</dbReference>
<dbReference type="PATRIC" id="fig|1163407.3.peg.3330"/>
<dbReference type="EMBL" id="AJXT01000059">
    <property type="protein sequence ID" value="EIL89642.1"/>
    <property type="molecule type" value="Genomic_DNA"/>
</dbReference>
<dbReference type="FunFam" id="1.10.8.50:FF:000003">
    <property type="entry name" value="Formamidopyrimidine-DNA glycosylase"/>
    <property type="match status" value="1"/>
</dbReference>
<keyword evidence="8 15" id="KW-0862">Zinc</keyword>
<dbReference type="InterPro" id="IPR015886">
    <property type="entry name" value="H2TH_FPG"/>
</dbReference>
<keyword evidence="6 15" id="KW-0863">Zinc-finger</keyword>
<feature type="active site" description="Schiff-base intermediate with DNA" evidence="15">
    <location>
        <position position="2"/>
    </location>
</feature>
<feature type="domain" description="Formamidopyrimidine-DNA glycosylase catalytic" evidence="17">
    <location>
        <begin position="2"/>
        <end position="118"/>
    </location>
</feature>
<dbReference type="AlphaFoldDB" id="I4VR01"/>
<dbReference type="GO" id="GO:0008270">
    <property type="term" value="F:zinc ion binding"/>
    <property type="evidence" value="ECO:0007669"/>
    <property type="project" value="UniProtKB-UniRule"/>
</dbReference>
<organism evidence="18 19">
    <name type="scientific">Rhodanobacter spathiphylli B39</name>
    <dbReference type="NCBI Taxonomy" id="1163407"/>
    <lineage>
        <taxon>Bacteria</taxon>
        <taxon>Pseudomonadati</taxon>
        <taxon>Pseudomonadota</taxon>
        <taxon>Gammaproteobacteria</taxon>
        <taxon>Lysobacterales</taxon>
        <taxon>Rhodanobacteraceae</taxon>
        <taxon>Rhodanobacter</taxon>
    </lineage>
</organism>
<evidence type="ECO:0000313" key="19">
    <source>
        <dbReference type="Proteomes" id="UP000003226"/>
    </source>
</evidence>
<keyword evidence="11 15" id="KW-0456">Lyase</keyword>
<dbReference type="SUPFAM" id="SSF81624">
    <property type="entry name" value="N-terminal domain of MutM-like DNA repair proteins"/>
    <property type="match status" value="1"/>
</dbReference>
<proteinExistence type="inferred from homology"/>
<feature type="domain" description="FPG-type" evidence="16">
    <location>
        <begin position="241"/>
        <end position="275"/>
    </location>
</feature>
<name>I4VR01_9GAMM</name>
<dbReference type="SUPFAM" id="SSF46946">
    <property type="entry name" value="S13-like H2TH domain"/>
    <property type="match status" value="1"/>
</dbReference>
<dbReference type="SUPFAM" id="SSF57716">
    <property type="entry name" value="Glucocorticoid receptor-like (DNA-binding domain)"/>
    <property type="match status" value="1"/>
</dbReference>